<sequence>MKPYWLSLSSWPLLRLVLPLRNFMGLSKMITAFLFPLVRAVFGVVVQNRVACANLTKPSSVRIGAASVHSVSTAGRGKASLTQLNSGGEKSCSHLFVSSFSYLLQTTGF</sequence>
<accession>A0A023G467</accession>
<dbReference type="EMBL" id="GBBM01007750">
    <property type="protein sequence ID" value="JAC27668.1"/>
    <property type="molecule type" value="mRNA"/>
</dbReference>
<dbReference type="AlphaFoldDB" id="A0A023G467"/>
<protein>
    <submittedName>
        <fullName evidence="1">Putative secreted protein</fullName>
    </submittedName>
</protein>
<organism evidence="1">
    <name type="scientific">Amblyomma triste</name>
    <name type="common">Neotropical tick</name>
    <dbReference type="NCBI Taxonomy" id="251400"/>
    <lineage>
        <taxon>Eukaryota</taxon>
        <taxon>Metazoa</taxon>
        <taxon>Ecdysozoa</taxon>
        <taxon>Arthropoda</taxon>
        <taxon>Chelicerata</taxon>
        <taxon>Arachnida</taxon>
        <taxon>Acari</taxon>
        <taxon>Parasitiformes</taxon>
        <taxon>Ixodida</taxon>
        <taxon>Ixodoidea</taxon>
        <taxon>Ixodidae</taxon>
        <taxon>Amblyomminae</taxon>
        <taxon>Amblyomma</taxon>
    </lineage>
</organism>
<reference evidence="1" key="1">
    <citation type="submission" date="2014-03" db="EMBL/GenBank/DDBJ databases">
        <title>The sialotranscriptome of Amblyomma triste, Amblyomma parvum and Amblyomma cajennense ticks, uncovered by 454-based RNA-seq.</title>
        <authorList>
            <person name="Garcia G.R."/>
            <person name="Gardinassi L.G."/>
            <person name="Ribeiro J.M."/>
            <person name="Anatriello E."/>
            <person name="Ferreira B.R."/>
            <person name="Moreira H.N."/>
            <person name="Mafra C."/>
            <person name="Olegario M.M."/>
            <person name="Szabo P.J."/>
            <person name="Miranda-Santos I.K."/>
            <person name="Maruyama S.R."/>
        </authorList>
    </citation>
    <scope>NUCLEOTIDE SEQUENCE</scope>
    <source>
        <strain evidence="1">Mato Grasso do Sul</strain>
        <tissue evidence="1">Salivary glands</tissue>
    </source>
</reference>
<name>A0A023G467_AMBTT</name>
<proteinExistence type="evidence at transcript level"/>
<evidence type="ECO:0000313" key="1">
    <source>
        <dbReference type="EMBL" id="JAC27668.1"/>
    </source>
</evidence>